<dbReference type="InterPro" id="IPR008018">
    <property type="entry name" value="Phage_tail_attach_FII"/>
</dbReference>
<proteinExistence type="predicted"/>
<dbReference type="Proteomes" id="UP000184248">
    <property type="component" value="Unassembled WGS sequence"/>
</dbReference>
<dbReference type="Pfam" id="PF05354">
    <property type="entry name" value="Phage_attach"/>
    <property type="match status" value="1"/>
</dbReference>
<protein>
    <submittedName>
        <fullName evidence="1">Uncharacterized protein</fullName>
    </submittedName>
</protein>
<dbReference type="EMBL" id="FRAL01000018">
    <property type="protein sequence ID" value="SHL49917.1"/>
    <property type="molecule type" value="Genomic_DNA"/>
</dbReference>
<name>A0A1M7B4Q1_9GAMM</name>
<evidence type="ECO:0000313" key="1">
    <source>
        <dbReference type="EMBL" id="SHL49917.1"/>
    </source>
</evidence>
<dbReference type="OrthoDB" id="6171190at2"/>
<reference evidence="2" key="1">
    <citation type="submission" date="2016-11" db="EMBL/GenBank/DDBJ databases">
        <authorList>
            <person name="Varghese N."/>
            <person name="Submissions S."/>
        </authorList>
    </citation>
    <scope>NUCLEOTIDE SEQUENCE [LARGE SCALE GENOMIC DNA]</scope>
    <source>
        <strain evidence="2">ALO Sharm</strain>
    </source>
</reference>
<evidence type="ECO:0000313" key="2">
    <source>
        <dbReference type="Proteomes" id="UP000184248"/>
    </source>
</evidence>
<organism evidence="1 2">
    <name type="scientific">Halomonas caseinilytica</name>
    <dbReference type="NCBI Taxonomy" id="438744"/>
    <lineage>
        <taxon>Bacteria</taxon>
        <taxon>Pseudomonadati</taxon>
        <taxon>Pseudomonadota</taxon>
        <taxon>Gammaproteobacteria</taxon>
        <taxon>Oceanospirillales</taxon>
        <taxon>Halomonadaceae</taxon>
        <taxon>Halomonas</taxon>
    </lineage>
</organism>
<dbReference type="GO" id="GO:0019068">
    <property type="term" value="P:virion assembly"/>
    <property type="evidence" value="ECO:0007669"/>
    <property type="project" value="InterPro"/>
</dbReference>
<sequence>MSRFDDEVRVDLRGIYADAGDLADYQGASTASDILVVIDRDWQVYDKDQLPMRVTTISVMIADVPESRQGDQIDVASDRVWTVQEVLEDDGHERRLWVS</sequence>
<gene>
    <name evidence="1" type="ORF">SAMN05192556_11814</name>
</gene>
<keyword evidence="2" id="KW-1185">Reference proteome</keyword>
<dbReference type="AlphaFoldDB" id="A0A1M7B4Q1"/>
<dbReference type="RefSeq" id="WP_064700828.1">
    <property type="nucleotide sequence ID" value="NZ_BDEO01000016.1"/>
</dbReference>
<accession>A0A1M7B4Q1</accession>